<evidence type="ECO:0000313" key="2">
    <source>
        <dbReference type="EMBL" id="MEQ2357784.1"/>
    </source>
</evidence>
<evidence type="ECO:0000313" key="3">
    <source>
        <dbReference type="Proteomes" id="UP001446032"/>
    </source>
</evidence>
<dbReference type="Pfam" id="PF12389">
    <property type="entry name" value="Peptidase_M73"/>
    <property type="match status" value="1"/>
</dbReference>
<feature type="signal peptide" evidence="1">
    <location>
        <begin position="1"/>
        <end position="29"/>
    </location>
</feature>
<proteinExistence type="predicted"/>
<sequence>MKTNKKRNLKKAGFVAGVLCLASIGGVSAYLTDFDKADNQFTVGKVSIDLDEPGFKPEEQTKIEPGKDVKKDPQIKNTGVNDAFVYLEVSIPMAEVEAASEDGTRLGKREQELFSFQTPTNWTKLSSKKTGDNQVYVYAYNEVLKPEQTTNTLFDSVKFLNIIEGQIDEKNLSIPIRAYAIQTSYTGGDSASVVDQARTAYEKYVNQNKGQEGQVTP</sequence>
<name>A0ABV1AHY7_9FIRM</name>
<dbReference type="EMBL" id="JBBMEI010000011">
    <property type="protein sequence ID" value="MEQ2357784.1"/>
    <property type="molecule type" value="Genomic_DNA"/>
</dbReference>
<reference evidence="2 3" key="1">
    <citation type="submission" date="2024-03" db="EMBL/GenBank/DDBJ databases">
        <title>Human intestinal bacterial collection.</title>
        <authorList>
            <person name="Pauvert C."/>
            <person name="Hitch T.C.A."/>
            <person name="Clavel T."/>
        </authorList>
    </citation>
    <scope>NUCLEOTIDE SEQUENCE [LARGE SCALE GENOMIC DNA]</scope>
    <source>
        <strain evidence="2 3">CLA-AA-H95</strain>
    </source>
</reference>
<dbReference type="InterPro" id="IPR023833">
    <property type="entry name" value="Signal_pept_SipW-depend-type"/>
</dbReference>
<keyword evidence="3" id="KW-1185">Reference proteome</keyword>
<keyword evidence="1" id="KW-0732">Signal</keyword>
<feature type="chain" id="PRO_5047378859" evidence="1">
    <location>
        <begin position="30"/>
        <end position="217"/>
    </location>
</feature>
<dbReference type="RefSeq" id="WP_022214765.1">
    <property type="nucleotide sequence ID" value="NZ_JBBMEI010000011.1"/>
</dbReference>
<dbReference type="InterPro" id="IPR022121">
    <property type="entry name" value="Peptidase_M73_camelysin"/>
</dbReference>
<protein>
    <submittedName>
        <fullName evidence="2">TasA family protein</fullName>
    </submittedName>
</protein>
<organism evidence="2 3">
    <name type="scientific">Blautia intestinihominis</name>
    <dbReference type="NCBI Taxonomy" id="3133152"/>
    <lineage>
        <taxon>Bacteria</taxon>
        <taxon>Bacillati</taxon>
        <taxon>Bacillota</taxon>
        <taxon>Clostridia</taxon>
        <taxon>Lachnospirales</taxon>
        <taxon>Lachnospiraceae</taxon>
        <taxon>Blautia</taxon>
    </lineage>
</organism>
<dbReference type="Proteomes" id="UP001446032">
    <property type="component" value="Unassembled WGS sequence"/>
</dbReference>
<comment type="caution">
    <text evidence="2">The sequence shown here is derived from an EMBL/GenBank/DDBJ whole genome shotgun (WGS) entry which is preliminary data.</text>
</comment>
<dbReference type="NCBIfam" id="TIGR04088">
    <property type="entry name" value="cognate_SipW"/>
    <property type="match status" value="1"/>
</dbReference>
<accession>A0ABV1AHY7</accession>
<gene>
    <name evidence="2" type="ORF">WMO75_05405</name>
</gene>
<evidence type="ECO:0000256" key="1">
    <source>
        <dbReference type="SAM" id="SignalP"/>
    </source>
</evidence>